<dbReference type="InterPro" id="IPR008995">
    <property type="entry name" value="Mo/tungstate-bd_C_term_dom"/>
</dbReference>
<dbReference type="SMART" id="SM00382">
    <property type="entry name" value="AAA"/>
    <property type="match status" value="1"/>
</dbReference>
<dbReference type="Gene3D" id="3.40.50.300">
    <property type="entry name" value="P-loop containing nucleotide triphosphate hydrolases"/>
    <property type="match status" value="1"/>
</dbReference>
<dbReference type="AlphaFoldDB" id="A0A9D1LJY7"/>
<keyword evidence="1" id="KW-0813">Transport</keyword>
<comment type="caution">
    <text evidence="8">The sequence shown here is derived from an EMBL/GenBank/DDBJ whole genome shotgun (WGS) entry which is preliminary data.</text>
</comment>
<dbReference type="SUPFAM" id="SSF50331">
    <property type="entry name" value="MOP-like"/>
    <property type="match status" value="1"/>
</dbReference>
<dbReference type="InterPro" id="IPR047641">
    <property type="entry name" value="ABC_transpr_MalK/UgpC-like"/>
</dbReference>
<evidence type="ECO:0000256" key="2">
    <source>
        <dbReference type="ARBA" id="ARBA00022475"/>
    </source>
</evidence>
<gene>
    <name evidence="8" type="ORF">IAB67_04065</name>
</gene>
<dbReference type="PANTHER" id="PTHR43875">
    <property type="entry name" value="MALTODEXTRIN IMPORT ATP-BINDING PROTEIN MSMX"/>
    <property type="match status" value="1"/>
</dbReference>
<dbReference type="EMBL" id="DVMR01000035">
    <property type="protein sequence ID" value="HIU43453.1"/>
    <property type="molecule type" value="Genomic_DNA"/>
</dbReference>
<dbReference type="InterPro" id="IPR040582">
    <property type="entry name" value="OB_MalK-like"/>
</dbReference>
<name>A0A9D1LJY7_9CLOT</name>
<dbReference type="Proteomes" id="UP000824073">
    <property type="component" value="Unassembled WGS sequence"/>
</dbReference>
<protein>
    <submittedName>
        <fullName evidence="8">ABC transporter ATP-binding protein</fullName>
    </submittedName>
</protein>
<evidence type="ECO:0000256" key="5">
    <source>
        <dbReference type="ARBA" id="ARBA00022967"/>
    </source>
</evidence>
<dbReference type="InterPro" id="IPR017871">
    <property type="entry name" value="ABC_transporter-like_CS"/>
</dbReference>
<dbReference type="InterPro" id="IPR012340">
    <property type="entry name" value="NA-bd_OB-fold"/>
</dbReference>
<keyword evidence="5" id="KW-1278">Translocase</keyword>
<keyword evidence="6" id="KW-0472">Membrane</keyword>
<dbReference type="GO" id="GO:0005524">
    <property type="term" value="F:ATP binding"/>
    <property type="evidence" value="ECO:0007669"/>
    <property type="project" value="UniProtKB-KW"/>
</dbReference>
<evidence type="ECO:0000256" key="4">
    <source>
        <dbReference type="ARBA" id="ARBA00022840"/>
    </source>
</evidence>
<evidence type="ECO:0000256" key="6">
    <source>
        <dbReference type="ARBA" id="ARBA00023136"/>
    </source>
</evidence>
<dbReference type="InterPro" id="IPR003593">
    <property type="entry name" value="AAA+_ATPase"/>
</dbReference>
<dbReference type="Gene3D" id="2.40.50.100">
    <property type="match status" value="1"/>
</dbReference>
<dbReference type="CDD" id="cd03301">
    <property type="entry name" value="ABC_MalK_N"/>
    <property type="match status" value="1"/>
</dbReference>
<organism evidence="8 9">
    <name type="scientific">Candidatus Ventrousia excrementavium</name>
    <dbReference type="NCBI Taxonomy" id="2840961"/>
    <lineage>
        <taxon>Bacteria</taxon>
        <taxon>Bacillati</taxon>
        <taxon>Bacillota</taxon>
        <taxon>Clostridia</taxon>
        <taxon>Eubacteriales</taxon>
        <taxon>Clostridiaceae</taxon>
        <taxon>Clostridiaceae incertae sedis</taxon>
        <taxon>Candidatus Ventrousia</taxon>
    </lineage>
</organism>
<dbReference type="Gene3D" id="2.40.50.140">
    <property type="entry name" value="Nucleic acid-binding proteins"/>
    <property type="match status" value="1"/>
</dbReference>
<dbReference type="Pfam" id="PF17912">
    <property type="entry name" value="OB_MalK"/>
    <property type="match status" value="1"/>
</dbReference>
<dbReference type="PROSITE" id="PS00211">
    <property type="entry name" value="ABC_TRANSPORTER_1"/>
    <property type="match status" value="1"/>
</dbReference>
<dbReference type="PROSITE" id="PS50893">
    <property type="entry name" value="ABC_TRANSPORTER_2"/>
    <property type="match status" value="1"/>
</dbReference>
<evidence type="ECO:0000313" key="9">
    <source>
        <dbReference type="Proteomes" id="UP000824073"/>
    </source>
</evidence>
<dbReference type="Pfam" id="PF00005">
    <property type="entry name" value="ABC_tran"/>
    <property type="match status" value="1"/>
</dbReference>
<sequence length="372" mass="40508">MASIQFSHISKVFMSGTEAVKNFNLDIEDGEFVVIVGSSGCGKSTVLRMVAGLEEITSGELRIDGKVVNELDPKKRNIAMVFQNYALFPNLTVEENMEFALKMQRMPKKERREKVAAMAQTLGITELLKHKAKGLSGGQCQRIAIGRALVCQPRVFLMDEPLSNLDTAMRNELRSEIARLQKDLGVTTLYVTHDQTEAMTLGSRVVVMDAGEIKQVDTPQNIYSRPQNLFVARFVGGASMNLFSAQCVLHQGAPALQTGGCIIPLPDWKGSVLKDRGYVEKTVVAGIRAEDLYPVCEGTAIPDVALTPADARVTAIDILGAEKKLYLSVGDAELTARARTYAPVEVGQSLTLQLAVDQIHVFDSESGLAIAH</sequence>
<dbReference type="GO" id="GO:0016887">
    <property type="term" value="F:ATP hydrolysis activity"/>
    <property type="evidence" value="ECO:0007669"/>
    <property type="project" value="InterPro"/>
</dbReference>
<proteinExistence type="predicted"/>
<dbReference type="GO" id="GO:0140359">
    <property type="term" value="F:ABC-type transporter activity"/>
    <property type="evidence" value="ECO:0007669"/>
    <property type="project" value="InterPro"/>
</dbReference>
<evidence type="ECO:0000256" key="1">
    <source>
        <dbReference type="ARBA" id="ARBA00022448"/>
    </source>
</evidence>
<evidence type="ECO:0000259" key="7">
    <source>
        <dbReference type="PROSITE" id="PS50893"/>
    </source>
</evidence>
<dbReference type="PANTHER" id="PTHR43875:SF15">
    <property type="entry name" value="TREHALOSE IMPORT ATP-BINDING PROTEIN SUGC"/>
    <property type="match status" value="1"/>
</dbReference>
<dbReference type="InterPro" id="IPR003439">
    <property type="entry name" value="ABC_transporter-like_ATP-bd"/>
</dbReference>
<keyword evidence="3" id="KW-0547">Nucleotide-binding</keyword>
<dbReference type="SUPFAM" id="SSF52540">
    <property type="entry name" value="P-loop containing nucleoside triphosphate hydrolases"/>
    <property type="match status" value="1"/>
</dbReference>
<reference evidence="8" key="2">
    <citation type="journal article" date="2021" name="PeerJ">
        <title>Extensive microbial diversity within the chicken gut microbiome revealed by metagenomics and culture.</title>
        <authorList>
            <person name="Gilroy R."/>
            <person name="Ravi A."/>
            <person name="Getino M."/>
            <person name="Pursley I."/>
            <person name="Horton D.L."/>
            <person name="Alikhan N.F."/>
            <person name="Baker D."/>
            <person name="Gharbi K."/>
            <person name="Hall N."/>
            <person name="Watson M."/>
            <person name="Adriaenssens E.M."/>
            <person name="Foster-Nyarko E."/>
            <person name="Jarju S."/>
            <person name="Secka A."/>
            <person name="Antonio M."/>
            <person name="Oren A."/>
            <person name="Chaudhuri R.R."/>
            <person name="La Ragione R."/>
            <person name="Hildebrand F."/>
            <person name="Pallen M.J."/>
        </authorList>
    </citation>
    <scope>NUCLEOTIDE SEQUENCE</scope>
    <source>
        <strain evidence="8">CHK191-8634</strain>
    </source>
</reference>
<reference evidence="8" key="1">
    <citation type="submission" date="2020-10" db="EMBL/GenBank/DDBJ databases">
        <authorList>
            <person name="Gilroy R."/>
        </authorList>
    </citation>
    <scope>NUCLEOTIDE SEQUENCE</scope>
    <source>
        <strain evidence="8">CHK191-8634</strain>
    </source>
</reference>
<dbReference type="InterPro" id="IPR027417">
    <property type="entry name" value="P-loop_NTPase"/>
</dbReference>
<dbReference type="InterPro" id="IPR015855">
    <property type="entry name" value="ABC_transpr_MalK-like"/>
</dbReference>
<evidence type="ECO:0000256" key="3">
    <source>
        <dbReference type="ARBA" id="ARBA00022741"/>
    </source>
</evidence>
<dbReference type="GO" id="GO:0008643">
    <property type="term" value="P:carbohydrate transport"/>
    <property type="evidence" value="ECO:0007669"/>
    <property type="project" value="InterPro"/>
</dbReference>
<feature type="domain" description="ABC transporter" evidence="7">
    <location>
        <begin position="4"/>
        <end position="235"/>
    </location>
</feature>
<dbReference type="FunFam" id="3.40.50.300:FF:000042">
    <property type="entry name" value="Maltose/maltodextrin ABC transporter, ATP-binding protein"/>
    <property type="match status" value="1"/>
</dbReference>
<keyword evidence="2" id="KW-1003">Cell membrane</keyword>
<keyword evidence="4 8" id="KW-0067">ATP-binding</keyword>
<evidence type="ECO:0000313" key="8">
    <source>
        <dbReference type="EMBL" id="HIU43453.1"/>
    </source>
</evidence>
<dbReference type="GO" id="GO:0055052">
    <property type="term" value="C:ATP-binding cassette (ABC) transporter complex, substrate-binding subunit-containing"/>
    <property type="evidence" value="ECO:0007669"/>
    <property type="project" value="TreeGrafter"/>
</dbReference>
<accession>A0A9D1LJY7</accession>